<dbReference type="Gene3D" id="3.40.50.720">
    <property type="entry name" value="NAD(P)-binding Rossmann-like Domain"/>
    <property type="match status" value="1"/>
</dbReference>
<dbReference type="PRINTS" id="PR00081">
    <property type="entry name" value="GDHRDH"/>
</dbReference>
<proteinExistence type="inferred from homology"/>
<dbReference type="PROSITE" id="PS00061">
    <property type="entry name" value="ADH_SHORT"/>
    <property type="match status" value="1"/>
</dbReference>
<dbReference type="InterPro" id="IPR002347">
    <property type="entry name" value="SDR_fam"/>
</dbReference>
<keyword evidence="5" id="KW-1185">Reference proteome</keyword>
<dbReference type="Proteomes" id="UP000467006">
    <property type="component" value="Chromosome"/>
</dbReference>
<evidence type="ECO:0000259" key="3">
    <source>
        <dbReference type="SMART" id="SM00822"/>
    </source>
</evidence>
<dbReference type="OrthoDB" id="286404at2"/>
<feature type="domain" description="Ketoreductase" evidence="3">
    <location>
        <begin position="16"/>
        <end position="201"/>
    </location>
</feature>
<comment type="similarity">
    <text evidence="1">Belongs to the short-chain dehydrogenases/reductases (SDR) family.</text>
</comment>
<name>A0A7I7K4S9_9MYCO</name>
<evidence type="ECO:0000313" key="4">
    <source>
        <dbReference type="EMBL" id="BBX19085.1"/>
    </source>
</evidence>
<dbReference type="EMBL" id="AP022563">
    <property type="protein sequence ID" value="BBX19085.1"/>
    <property type="molecule type" value="Genomic_DNA"/>
</dbReference>
<evidence type="ECO:0000313" key="5">
    <source>
        <dbReference type="Proteomes" id="UP000467006"/>
    </source>
</evidence>
<dbReference type="SUPFAM" id="SSF51735">
    <property type="entry name" value="NAD(P)-binding Rossmann-fold domains"/>
    <property type="match status" value="1"/>
</dbReference>
<evidence type="ECO:0000256" key="1">
    <source>
        <dbReference type="ARBA" id="ARBA00006484"/>
    </source>
</evidence>
<dbReference type="PRINTS" id="PR00080">
    <property type="entry name" value="SDRFAMILY"/>
</dbReference>
<organism evidence="4 5">
    <name type="scientific">Mycolicibacterium duvalii</name>
    <dbReference type="NCBI Taxonomy" id="39688"/>
    <lineage>
        <taxon>Bacteria</taxon>
        <taxon>Bacillati</taxon>
        <taxon>Actinomycetota</taxon>
        <taxon>Actinomycetes</taxon>
        <taxon>Mycobacteriales</taxon>
        <taxon>Mycobacteriaceae</taxon>
        <taxon>Mycolicibacterium</taxon>
    </lineage>
</organism>
<keyword evidence="2" id="KW-0560">Oxidoreductase</keyword>
<reference evidence="4 5" key="1">
    <citation type="journal article" date="2019" name="Emerg. Microbes Infect.">
        <title>Comprehensive subspecies identification of 175 nontuberculous mycobacteria species based on 7547 genomic profiles.</title>
        <authorList>
            <person name="Matsumoto Y."/>
            <person name="Kinjo T."/>
            <person name="Motooka D."/>
            <person name="Nabeya D."/>
            <person name="Jung N."/>
            <person name="Uechi K."/>
            <person name="Horii T."/>
            <person name="Iida T."/>
            <person name="Fujita J."/>
            <person name="Nakamura S."/>
        </authorList>
    </citation>
    <scope>NUCLEOTIDE SEQUENCE [LARGE SCALE GENOMIC DNA]</scope>
    <source>
        <strain evidence="4 5">JCM 6396</strain>
    </source>
</reference>
<dbReference type="InterPro" id="IPR057326">
    <property type="entry name" value="KR_dom"/>
</dbReference>
<dbReference type="InterPro" id="IPR036291">
    <property type="entry name" value="NAD(P)-bd_dom_sf"/>
</dbReference>
<dbReference type="RefSeq" id="WP_098000556.1">
    <property type="nucleotide sequence ID" value="NZ_AP022563.1"/>
</dbReference>
<evidence type="ECO:0000256" key="2">
    <source>
        <dbReference type="ARBA" id="ARBA00023002"/>
    </source>
</evidence>
<dbReference type="InterPro" id="IPR020904">
    <property type="entry name" value="Sc_DH/Rdtase_CS"/>
</dbReference>
<gene>
    <name evidence="4" type="ORF">MDUV_39450</name>
</gene>
<dbReference type="SMART" id="SM00822">
    <property type="entry name" value="PKS_KR"/>
    <property type="match status" value="1"/>
</dbReference>
<dbReference type="AlphaFoldDB" id="A0A7I7K4S9"/>
<accession>A0A7I7K4S9</accession>
<dbReference type="FunFam" id="3.40.50.720:FF:000084">
    <property type="entry name" value="Short-chain dehydrogenase reductase"/>
    <property type="match status" value="1"/>
</dbReference>
<dbReference type="GO" id="GO:0016616">
    <property type="term" value="F:oxidoreductase activity, acting on the CH-OH group of donors, NAD or NADP as acceptor"/>
    <property type="evidence" value="ECO:0007669"/>
    <property type="project" value="UniProtKB-ARBA"/>
</dbReference>
<dbReference type="PANTHER" id="PTHR42760">
    <property type="entry name" value="SHORT-CHAIN DEHYDROGENASES/REDUCTASES FAMILY MEMBER"/>
    <property type="match status" value="1"/>
</dbReference>
<sequence length="261" mass="27447">MTDSAAPRSPFDLTDHVAVVTGGGSGIGLGMADGLARAGAAVAILGRSAARLDIAAEQLRAHGRPVLPLVCDVTDEDATTATMARVRSEFGALDSCFANAGVRGVFTPTLETTLAEFREVTRVDLDGVFLTLREAARQMIEAGRGGSLVAVSSLGAFQGMPRQPAYAAAKAGVTSLVDSMAVEFARHGIRANTVAPGWFDTDMTSAGLADERFRERVLPRVPARRWGAPDDIAGITVYLASHASRYHTGDVIRIDGGYLKF</sequence>
<dbReference type="KEGG" id="mdu:MDUV_39450"/>
<protein>
    <submittedName>
        <fullName evidence="4">2-deoxy-D-gluconate 3-dehydrogenase</fullName>
    </submittedName>
</protein>
<dbReference type="Pfam" id="PF13561">
    <property type="entry name" value="adh_short_C2"/>
    <property type="match status" value="1"/>
</dbReference>